<dbReference type="KEGG" id="nmg:Nmag_3873"/>
<accession>D3T1F5</accession>
<dbReference type="PANTHER" id="PTHR43649">
    <property type="entry name" value="ARABINOSE-BINDING PROTEIN-RELATED"/>
    <property type="match status" value="1"/>
</dbReference>
<evidence type="ECO:0000313" key="10">
    <source>
        <dbReference type="Proteomes" id="UP000011543"/>
    </source>
</evidence>
<evidence type="ECO:0000256" key="1">
    <source>
        <dbReference type="ARBA" id="ARBA00022475"/>
    </source>
</evidence>
<dbReference type="OrthoDB" id="18034at2157"/>
<reference evidence="9" key="1">
    <citation type="submission" date="2010-02" db="EMBL/GenBank/DDBJ databases">
        <title>Complete sequence of plasmid 1 of Natrialba magadii ATCC 43099.</title>
        <authorList>
            <consortium name="US DOE Joint Genome Institute"/>
            <person name="Lucas S."/>
            <person name="Copeland A."/>
            <person name="Lapidus A."/>
            <person name="Cheng J.-F."/>
            <person name="Bruce D."/>
            <person name="Goodwin L."/>
            <person name="Pitluck S."/>
            <person name="Davenport K."/>
            <person name="Saunders E."/>
            <person name="Detter J.C."/>
            <person name="Han C."/>
            <person name="Tapia R."/>
            <person name="Land M."/>
            <person name="Hauser L."/>
            <person name="Kyrpides N."/>
            <person name="Mikhailova N."/>
            <person name="De Castro R.E."/>
            <person name="Maupin-Furlow J.A."/>
            <person name="Woyke T."/>
        </authorList>
    </citation>
    <scope>NUCLEOTIDE SEQUENCE [LARGE SCALE GENOMIC DNA]</scope>
    <source>
        <strain evidence="9">ATCC 43099 / DSM 3394 / CCM 3739 / CIP 104546 / IAM 13178 / JCM 8861 / NBRC 102185 / NCIMB 2190 / MS3</strain>
        <plasmid evidence="9">pNMAG01</plasmid>
    </source>
</reference>
<keyword evidence="9" id="KW-1185">Reference proteome</keyword>
<keyword evidence="2" id="KW-0732">Signal</keyword>
<keyword evidence="1" id="KW-1003">Cell membrane</keyword>
<dbReference type="Pfam" id="PF01547">
    <property type="entry name" value="SBP_bac_1"/>
    <property type="match status" value="1"/>
</dbReference>
<reference evidence="7" key="4">
    <citation type="submission" date="2016-09" db="EMBL/GenBank/DDBJ databases">
        <authorList>
            <person name="Pfeiffer F."/>
        </authorList>
    </citation>
    <scope>NUCLEOTIDE SEQUENCE</scope>
    <source>
        <strain evidence="7">ATCC 43099</strain>
        <plasmid evidence="7">pNMAG01</plasmid>
    </source>
</reference>
<keyword evidence="3" id="KW-0472">Membrane</keyword>
<evidence type="ECO:0000313" key="9">
    <source>
        <dbReference type="Proteomes" id="UP000001879"/>
    </source>
</evidence>
<dbReference type="EMBL" id="AOHS01000017">
    <property type="protein sequence ID" value="ELY32224.1"/>
    <property type="molecule type" value="Genomic_DNA"/>
</dbReference>
<reference evidence="7 9" key="2">
    <citation type="journal article" date="2012" name="BMC Genomics">
        <title>A comparative genomics perspective on the genetic content of the alkaliphilic haloarchaeon Natrialba magadii ATCC 43099T.</title>
        <authorList>
            <person name="Siddaramappa S."/>
            <person name="Challacombe J.F."/>
            <person name="Decastro R.E."/>
            <person name="Pfeiffer F."/>
            <person name="Sastre D.E."/>
            <person name="Gimenez M.I."/>
            <person name="Paggi R.A."/>
            <person name="Detter J.C."/>
            <person name="Davenport K.W."/>
            <person name="Goodwin L.A."/>
            <person name="Kyrpides N."/>
            <person name="Tapia R."/>
            <person name="Pitluck S."/>
            <person name="Lucas S."/>
            <person name="Woyke T."/>
            <person name="Maupin-Furlow J.A."/>
        </authorList>
    </citation>
    <scope>NUCLEOTIDE SEQUENCE [LARGE SCALE GENOMIC DNA]</scope>
    <source>
        <strain evidence="7">ATCC 43099</strain>
        <strain evidence="9">ATCC 43099 / DSM 3394 / CCM 3739 / CIP 104546 / IAM 13178 / JCM 8861 / NBRC 102185 / NCIMB 2190 / MS3</strain>
    </source>
</reference>
<dbReference type="InterPro" id="IPR050490">
    <property type="entry name" value="Bact_solute-bd_prot1"/>
</dbReference>
<dbReference type="PATRIC" id="fig|547559.17.peg.779"/>
<reference evidence="8 10" key="3">
    <citation type="journal article" date="2014" name="PLoS Genet.">
        <title>Phylogenetically driven sequencing of extremely halophilic archaea reveals strategies for static and dynamic osmo-response.</title>
        <authorList>
            <person name="Becker E.A."/>
            <person name="Seitzer P.M."/>
            <person name="Tritt A."/>
            <person name="Larsen D."/>
            <person name="Krusor M."/>
            <person name="Yao A.I."/>
            <person name="Wu D."/>
            <person name="Madern D."/>
            <person name="Eisen J.A."/>
            <person name="Darling A.E."/>
            <person name="Facciotti M.T."/>
        </authorList>
    </citation>
    <scope>NUCLEOTIDE SEQUENCE [LARGE SCALE GENOMIC DNA]</scope>
    <source>
        <strain evidence="10">ATCC 43099 / DSM 3394 / CCM 3739 / CIP 104546 / IAM 13178 / JCM 8861 / NBRC 102185 / NCIMB 2190 / MS3</strain>
        <strain evidence="8">MS-3</strain>
    </source>
</reference>
<dbReference type="Proteomes" id="UP000011543">
    <property type="component" value="Unassembled WGS sequence"/>
</dbReference>
<feature type="region of interest" description="Disordered" evidence="6">
    <location>
        <begin position="1"/>
        <end position="24"/>
    </location>
</feature>
<dbReference type="HOGENOM" id="CLU_590027_0_0_2"/>
<evidence type="ECO:0000256" key="6">
    <source>
        <dbReference type="SAM" id="MobiDB-lite"/>
    </source>
</evidence>
<dbReference type="InterPro" id="IPR006059">
    <property type="entry name" value="SBP"/>
</dbReference>
<protein>
    <submittedName>
        <fullName evidence="7">ABC-type transport system periplasmic substrate-binding protein (Probable substrate sugar)</fullName>
    </submittedName>
    <submittedName>
        <fullName evidence="8">Extracellular solute-binding protein</fullName>
    </submittedName>
</protein>
<name>D3T1F5_NATMM</name>
<keyword evidence="5" id="KW-0449">Lipoprotein</keyword>
<dbReference type="SUPFAM" id="SSF53850">
    <property type="entry name" value="Periplasmic binding protein-like II"/>
    <property type="match status" value="1"/>
</dbReference>
<dbReference type="AlphaFoldDB" id="D3T1F5"/>
<dbReference type="PANTHER" id="PTHR43649:SF33">
    <property type="entry name" value="POLYGALACTURONAN_RHAMNOGALACTURONAN-BINDING PROTEIN YTCQ"/>
    <property type="match status" value="1"/>
</dbReference>
<proteinExistence type="predicted"/>
<evidence type="ECO:0000313" key="8">
    <source>
        <dbReference type="EMBL" id="ELY32224.1"/>
    </source>
</evidence>
<evidence type="ECO:0000256" key="3">
    <source>
        <dbReference type="ARBA" id="ARBA00023136"/>
    </source>
</evidence>
<dbReference type="EMBL" id="CP001933">
    <property type="protein sequence ID" value="ADD07414.1"/>
    <property type="molecule type" value="Genomic_DNA"/>
</dbReference>
<evidence type="ECO:0000256" key="2">
    <source>
        <dbReference type="ARBA" id="ARBA00022729"/>
    </source>
</evidence>
<keyword evidence="4" id="KW-0564">Palmitate</keyword>
<keyword evidence="7" id="KW-0614">Plasmid</keyword>
<dbReference type="GeneID" id="8826743"/>
<dbReference type="Gene3D" id="3.40.190.10">
    <property type="entry name" value="Periplasmic binding protein-like II"/>
    <property type="match status" value="1"/>
</dbReference>
<sequence length="463" mass="51515">MGNDTKDHGNGATQRATSRDTYRRRTVLKGATTGATIGALSVAGCLGGGNGGPVLRVINSAYQQQEDEYRAIFDEFEEEHDCEVEYTRSDFASAPSEAAQAQAGGNPYDLLMLASPGNNVFGVQEGLYQPINDVIEDMGAEDHWREEFLVQMDGDYYFAPNTGTVSTLIYREDLFNEYDAPMPPFDSWDEYHTAAETMTDEDENLYGSPVFLGSNHFHGILPLSLLHGRGGSVINTDDEVVYDSEETVEMLEFMRDLNEFSPQAAHGADIPEMRPPLYQGTYAMTWYSTNVIPYDIEEYNPDLTGDVQVAPIPAYDSSYEPVARLTGLGHGLGAETEHPELAKDLLREITSFEGVMRLMTAQPASHVPAIHGILEEDDLWETDVMQDYEEHYRDLVDIADEYGRVVAVEENEGHINPVTGQAVAETHVISSVQDVILEDEDPQDAAEHWADEIRDDYEDQLNV</sequence>
<evidence type="ECO:0000256" key="4">
    <source>
        <dbReference type="ARBA" id="ARBA00023139"/>
    </source>
</evidence>
<organism evidence="7 9">
    <name type="scientific">Natrialba magadii (strain ATCC 43099 / DSM 3394 / CCM 3739 / CIP 104546 / IAM 13178 / JCM 8861 / NBRC 102185 / NCIMB 2190 / MS3)</name>
    <name type="common">Natronobacterium magadii</name>
    <dbReference type="NCBI Taxonomy" id="547559"/>
    <lineage>
        <taxon>Archaea</taxon>
        <taxon>Methanobacteriati</taxon>
        <taxon>Methanobacteriota</taxon>
        <taxon>Stenosarchaea group</taxon>
        <taxon>Halobacteria</taxon>
        <taxon>Halobacteriales</taxon>
        <taxon>Natrialbaceae</taxon>
        <taxon>Natrialba</taxon>
    </lineage>
</organism>
<dbReference type="RefSeq" id="WP_004214391.1">
    <property type="nucleotide sequence ID" value="NC_013923.1"/>
</dbReference>
<evidence type="ECO:0000256" key="5">
    <source>
        <dbReference type="ARBA" id="ARBA00023288"/>
    </source>
</evidence>
<geneLocation type="plasmid" evidence="7 9">
    <name>pNMAG01</name>
</geneLocation>
<evidence type="ECO:0000313" key="7">
    <source>
        <dbReference type="EMBL" id="ADD07414.1"/>
    </source>
</evidence>
<gene>
    <name evidence="7" type="ordered locus">Nmag_3873</name>
    <name evidence="8" type="ORF">C500_04079</name>
</gene>
<dbReference type="Proteomes" id="UP000001879">
    <property type="component" value="Plasmid pNMAG01"/>
</dbReference>